<dbReference type="Proteomes" id="UP000539175">
    <property type="component" value="Unassembled WGS sequence"/>
</dbReference>
<keyword evidence="2" id="KW-1133">Transmembrane helix</keyword>
<evidence type="ECO:0000256" key="1">
    <source>
        <dbReference type="SAM" id="MobiDB-lite"/>
    </source>
</evidence>
<feature type="chain" id="PRO_5030732337" description="HAMP domain-containing protein" evidence="3">
    <location>
        <begin position="24"/>
        <end position="266"/>
    </location>
</feature>
<gene>
    <name evidence="4" type="ORF">FHS74_003303</name>
</gene>
<dbReference type="AlphaFoldDB" id="A0A7X0EE67"/>
<keyword evidence="3" id="KW-0732">Signal</keyword>
<organism evidence="4 5">
    <name type="scientific">Nitrospirillum iridis</name>
    <dbReference type="NCBI Taxonomy" id="765888"/>
    <lineage>
        <taxon>Bacteria</taxon>
        <taxon>Pseudomonadati</taxon>
        <taxon>Pseudomonadota</taxon>
        <taxon>Alphaproteobacteria</taxon>
        <taxon>Rhodospirillales</taxon>
        <taxon>Azospirillaceae</taxon>
        <taxon>Nitrospirillum</taxon>
    </lineage>
</organism>
<evidence type="ECO:0008006" key="6">
    <source>
        <dbReference type="Google" id="ProtNLM"/>
    </source>
</evidence>
<dbReference type="RefSeq" id="WP_184802468.1">
    <property type="nucleotide sequence ID" value="NZ_JACIIZ010000009.1"/>
</dbReference>
<protein>
    <recommendedName>
        <fullName evidence="6">HAMP domain-containing protein</fullName>
    </recommendedName>
</protein>
<feature type="signal peptide" evidence="3">
    <location>
        <begin position="1"/>
        <end position="23"/>
    </location>
</feature>
<reference evidence="4 5" key="1">
    <citation type="submission" date="2020-08" db="EMBL/GenBank/DDBJ databases">
        <title>Genomic Encyclopedia of Type Strains, Phase IV (KMG-IV): sequencing the most valuable type-strain genomes for metagenomic binning, comparative biology and taxonomic classification.</title>
        <authorList>
            <person name="Goeker M."/>
        </authorList>
    </citation>
    <scope>NUCLEOTIDE SEQUENCE [LARGE SCALE GENOMIC DNA]</scope>
    <source>
        <strain evidence="4 5">DSM 22198</strain>
    </source>
</reference>
<keyword evidence="5" id="KW-1185">Reference proteome</keyword>
<dbReference type="EMBL" id="JACIIZ010000009">
    <property type="protein sequence ID" value="MBB6252735.1"/>
    <property type="molecule type" value="Genomic_DNA"/>
</dbReference>
<evidence type="ECO:0000313" key="4">
    <source>
        <dbReference type="EMBL" id="MBB6252735.1"/>
    </source>
</evidence>
<accession>A0A7X0EE67</accession>
<comment type="caution">
    <text evidence="4">The sequence shown here is derived from an EMBL/GenBank/DDBJ whole genome shotgun (WGS) entry which is preliminary data.</text>
</comment>
<name>A0A7X0EE67_9PROT</name>
<evidence type="ECO:0000313" key="5">
    <source>
        <dbReference type="Proteomes" id="UP000539175"/>
    </source>
</evidence>
<sequence>MRLKVQLLLPVICVAALGGVLVAAGQTGQDQAARVAQSLDQARLLLVQATDVRALSRSLQRDAMNTLLEPAADRAAFAARAAARLDEMRALVATVRDRAPDAAFLAPQAQAVTEMAAVVAAARAGDDSGALLRLRTEVGPQDAQAAGLAQTFIDARNQDMDTLSAEAGRLRSETGRLAAWTGVLGMAGAMMALATLALLLARRPLARLLGAGSDDLRAVMDAAARGDELGDWARALMALRTQAQERNRRATARMAAPQKDRAALAA</sequence>
<feature type="region of interest" description="Disordered" evidence="1">
    <location>
        <begin position="246"/>
        <end position="266"/>
    </location>
</feature>
<keyword evidence="2" id="KW-0812">Transmembrane</keyword>
<evidence type="ECO:0000256" key="3">
    <source>
        <dbReference type="SAM" id="SignalP"/>
    </source>
</evidence>
<feature type="transmembrane region" description="Helical" evidence="2">
    <location>
        <begin position="177"/>
        <end position="201"/>
    </location>
</feature>
<evidence type="ECO:0000256" key="2">
    <source>
        <dbReference type="SAM" id="Phobius"/>
    </source>
</evidence>
<keyword evidence="2" id="KW-0472">Membrane</keyword>
<proteinExistence type="predicted"/>